<dbReference type="SMART" id="SM01260">
    <property type="entry name" value="LANC_like"/>
    <property type="match status" value="1"/>
</dbReference>
<evidence type="ECO:0000256" key="1">
    <source>
        <dbReference type="PIRSR" id="PIRSR607822-1"/>
    </source>
</evidence>
<keyword evidence="3" id="KW-1185">Reference proteome</keyword>
<dbReference type="GO" id="GO:0005886">
    <property type="term" value="C:plasma membrane"/>
    <property type="evidence" value="ECO:0007669"/>
    <property type="project" value="TreeGrafter"/>
</dbReference>
<dbReference type="InterPro" id="IPR007822">
    <property type="entry name" value="LANC-like"/>
</dbReference>
<dbReference type="SUPFAM" id="SSF158745">
    <property type="entry name" value="LanC-like"/>
    <property type="match status" value="1"/>
</dbReference>
<keyword evidence="1" id="KW-0479">Metal-binding</keyword>
<dbReference type="InterPro" id="IPR040871">
    <property type="entry name" value="HopA1"/>
</dbReference>
<evidence type="ECO:0000313" key="2">
    <source>
        <dbReference type="EMBL" id="RDS83634.1"/>
    </source>
</evidence>
<reference evidence="2 3" key="1">
    <citation type="submission" date="2018-07" db="EMBL/GenBank/DDBJ databases">
        <title>Dyella monticola sp. nov. and Dyella psychrodurans sp. nov. isolated from monsoon evergreen broad-leaved forest soil of Dinghu Mountain, China.</title>
        <authorList>
            <person name="Gao Z."/>
            <person name="Qiu L."/>
        </authorList>
    </citation>
    <scope>NUCLEOTIDE SEQUENCE [LARGE SCALE GENOMIC DNA]</scope>
    <source>
        <strain evidence="2 3">4G-K06</strain>
    </source>
</reference>
<accession>A0A370X5D6</accession>
<sequence length="753" mass="82298">MDAPPDLTRPWWMHHAALFENLHCDDQGYLHADGQRFAPHADAQVFEATSAHDDPRVVTLRQHLYQHYYAAFDPSTLDAPAVWQPDSTAPLVSGPWHVLEQLQDGALMAQRGTLVRRLEPGEYLFDGVPARAGRRSRVTRQRPRWSTQLDPAFQYLFGETESDVCTDETMVRYYFAPRAEQLGPLITTLQQTLDQARIPFSLKYPLEPQALSRRDAVVLYVGARHAYSSHARLALLAPEFARWLRPVHALWTQPLLPGLSFAQDPEGDLSFGESRCHALAQGMLDAAHASDGDVLSHVKASFEAVGIDWQAPHLEQDDEDRFGLRQLHFAQAKRPVTTAAPSIADARLWEETLAIGNRLCADAFWHGKACNWITDDADDESGQLAAFARTMNGSLYDGTLGVAAYLAQLARYSGDPVHRDTAIGALWHALLQSTPVSISLYEGRLGIVTQGLGLARQLDEAPLQDAYLQAADALLDQLPDGETDTDLMHGLAGAVLGLLGMAHEAPSLSKRCIARADQYGEQLIALAQRTPHGWHWPSDGHALGLCGLSHGNAGIALAFAALHRAAPASTWQQAIRSALDYEAFWYLPQQANWPYLFPEDASSFDDRPDSCGMAWCHGAPGIALSRLALWQLSSEEIYSQAALAAFDTVASDLQSAHGSAGDSYTLCHGPAGNADMLLDAARYLQHPSWKKLARDIARQGVEQQSGSWRSGLGVTDGHALGLMLGLAGTGYFLLRCAVDDAPPSLMLPCGLLS</sequence>
<dbReference type="PANTHER" id="PTHR12736">
    <property type="entry name" value="LANC-LIKE PROTEIN"/>
    <property type="match status" value="1"/>
</dbReference>
<evidence type="ECO:0000313" key="3">
    <source>
        <dbReference type="Proteomes" id="UP000254258"/>
    </source>
</evidence>
<dbReference type="RefSeq" id="WP_115494346.1">
    <property type="nucleotide sequence ID" value="NZ_QRBE01000002.1"/>
</dbReference>
<keyword evidence="1" id="KW-0862">Zinc</keyword>
<dbReference type="EMBL" id="QRBE01000002">
    <property type="protein sequence ID" value="RDS83634.1"/>
    <property type="molecule type" value="Genomic_DNA"/>
</dbReference>
<feature type="binding site" evidence="1">
    <location>
        <position position="667"/>
    </location>
    <ligand>
        <name>Zn(2+)</name>
        <dbReference type="ChEBI" id="CHEBI:29105"/>
    </ligand>
</feature>
<dbReference type="Gene3D" id="1.50.10.20">
    <property type="match status" value="1"/>
</dbReference>
<name>A0A370X5D6_9GAMM</name>
<feature type="binding site" evidence="1">
    <location>
        <position position="668"/>
    </location>
    <ligand>
        <name>Zn(2+)</name>
        <dbReference type="ChEBI" id="CHEBI:29105"/>
    </ligand>
</feature>
<dbReference type="PANTHER" id="PTHR12736:SF7">
    <property type="entry name" value="LANC-LIKE PROTEIN 3"/>
    <property type="match status" value="1"/>
</dbReference>
<gene>
    <name evidence="2" type="ORF">DWU98_04700</name>
</gene>
<organism evidence="2 3">
    <name type="scientific">Dyella monticola</name>
    <dbReference type="NCBI Taxonomy" id="1927958"/>
    <lineage>
        <taxon>Bacteria</taxon>
        <taxon>Pseudomonadati</taxon>
        <taxon>Pseudomonadota</taxon>
        <taxon>Gammaproteobacteria</taxon>
        <taxon>Lysobacterales</taxon>
        <taxon>Rhodanobacteraceae</taxon>
        <taxon>Dyella</taxon>
    </lineage>
</organism>
<dbReference type="GO" id="GO:0046872">
    <property type="term" value="F:metal ion binding"/>
    <property type="evidence" value="ECO:0007669"/>
    <property type="project" value="UniProtKB-KW"/>
</dbReference>
<dbReference type="Pfam" id="PF05147">
    <property type="entry name" value="LANC_like"/>
    <property type="match status" value="1"/>
</dbReference>
<feature type="binding site" evidence="1">
    <location>
        <position position="616"/>
    </location>
    <ligand>
        <name>Zn(2+)</name>
        <dbReference type="ChEBI" id="CHEBI:29105"/>
    </ligand>
</feature>
<dbReference type="GO" id="GO:0031179">
    <property type="term" value="P:peptide modification"/>
    <property type="evidence" value="ECO:0007669"/>
    <property type="project" value="InterPro"/>
</dbReference>
<protein>
    <submittedName>
        <fullName evidence="2">Uncharacterized protein</fullName>
    </submittedName>
</protein>
<dbReference type="PRINTS" id="PR01950">
    <property type="entry name" value="LANCSUPER"/>
</dbReference>
<dbReference type="OrthoDB" id="9148343at2"/>
<proteinExistence type="predicted"/>
<dbReference type="AlphaFoldDB" id="A0A370X5D6"/>
<dbReference type="Proteomes" id="UP000254258">
    <property type="component" value="Unassembled WGS sequence"/>
</dbReference>
<comment type="caution">
    <text evidence="2">The sequence shown here is derived from an EMBL/GenBank/DDBJ whole genome shotgun (WGS) entry which is preliminary data.</text>
</comment>
<dbReference type="Pfam" id="PF17914">
    <property type="entry name" value="HopA1"/>
    <property type="match status" value="1"/>
</dbReference>
<dbReference type="PRINTS" id="PR01955">
    <property type="entry name" value="LANCFRANKIA"/>
</dbReference>